<evidence type="ECO:0000256" key="3">
    <source>
        <dbReference type="ARBA" id="ARBA00022989"/>
    </source>
</evidence>
<dbReference type="Proteomes" id="UP001501321">
    <property type="component" value="Unassembled WGS sequence"/>
</dbReference>
<name>A0ABP8QBB9_9GAMM</name>
<feature type="domain" description="Methyl-accepting transducer" evidence="9">
    <location>
        <begin position="230"/>
        <end position="466"/>
    </location>
</feature>
<evidence type="ECO:0000313" key="10">
    <source>
        <dbReference type="EMBL" id="GAA4500589.1"/>
    </source>
</evidence>
<organism evidence="10 11">
    <name type="scientific">Pseudaeromonas paramecii</name>
    <dbReference type="NCBI Taxonomy" id="2138166"/>
    <lineage>
        <taxon>Bacteria</taxon>
        <taxon>Pseudomonadati</taxon>
        <taxon>Pseudomonadota</taxon>
        <taxon>Gammaproteobacteria</taxon>
        <taxon>Aeromonadales</taxon>
        <taxon>Aeromonadaceae</taxon>
        <taxon>Pseudaeromonas</taxon>
    </lineage>
</organism>
<dbReference type="PANTHER" id="PTHR32089">
    <property type="entry name" value="METHYL-ACCEPTING CHEMOTAXIS PROTEIN MCPB"/>
    <property type="match status" value="1"/>
</dbReference>
<feature type="transmembrane region" description="Helical" evidence="8">
    <location>
        <begin position="20"/>
        <end position="37"/>
    </location>
</feature>
<dbReference type="InterPro" id="IPR004089">
    <property type="entry name" value="MCPsignal_dom"/>
</dbReference>
<dbReference type="Pfam" id="PF00015">
    <property type="entry name" value="MCPsignal"/>
    <property type="match status" value="1"/>
</dbReference>
<comment type="caution">
    <text evidence="10">The sequence shown here is derived from an EMBL/GenBank/DDBJ whole genome shotgun (WGS) entry which is preliminary data.</text>
</comment>
<keyword evidence="7" id="KW-0175">Coiled coil</keyword>
<dbReference type="PANTHER" id="PTHR32089:SF119">
    <property type="entry name" value="METHYL-ACCEPTING CHEMOTAXIS PROTEIN CTPL"/>
    <property type="match status" value="1"/>
</dbReference>
<dbReference type="Gene3D" id="1.10.287.950">
    <property type="entry name" value="Methyl-accepting chemotaxis protein"/>
    <property type="match status" value="1"/>
</dbReference>
<feature type="transmembrane region" description="Helical" evidence="8">
    <location>
        <begin position="95"/>
        <end position="112"/>
    </location>
</feature>
<evidence type="ECO:0000256" key="4">
    <source>
        <dbReference type="ARBA" id="ARBA00023136"/>
    </source>
</evidence>
<evidence type="ECO:0000256" key="2">
    <source>
        <dbReference type="ARBA" id="ARBA00022692"/>
    </source>
</evidence>
<evidence type="ECO:0000256" key="7">
    <source>
        <dbReference type="SAM" id="Coils"/>
    </source>
</evidence>
<evidence type="ECO:0000256" key="8">
    <source>
        <dbReference type="SAM" id="Phobius"/>
    </source>
</evidence>
<keyword evidence="5 6" id="KW-0807">Transducer</keyword>
<evidence type="ECO:0000256" key="6">
    <source>
        <dbReference type="PROSITE-ProRule" id="PRU00284"/>
    </source>
</evidence>
<feature type="transmembrane region" description="Helical" evidence="8">
    <location>
        <begin position="119"/>
        <end position="142"/>
    </location>
</feature>
<protein>
    <submittedName>
        <fullName evidence="10">Methyl-accepting chemotaxis protein</fullName>
    </submittedName>
</protein>
<evidence type="ECO:0000259" key="9">
    <source>
        <dbReference type="PROSITE" id="PS50111"/>
    </source>
</evidence>
<accession>A0ABP8QBB9</accession>
<dbReference type="SUPFAM" id="SSF58104">
    <property type="entry name" value="Methyl-accepting chemotaxis protein (MCP) signaling domain"/>
    <property type="match status" value="1"/>
</dbReference>
<keyword evidence="4 8" id="KW-0472">Membrane</keyword>
<feature type="coiled-coil region" evidence="7">
    <location>
        <begin position="430"/>
        <end position="457"/>
    </location>
</feature>
<sequence length="507" mass="54964">MRLTQAVQALNLQRQRRTHALMQGVILLCALYSLLLASLYGHWASALLVGGGLLAATGLLRQLQPSGTWGPVCYSVIGMLFVALQIHLSEGMLEMHFGVFVMLAFVASYQAWQPLVAAAGLIAVHHLLFCYLQHLGVGVWLFQDMSNHWLRVFIHAGYVVAETAFLLYLVQGARQASQDGDELTALTELMTEQEGQIDLSQAPRHASPVLRRFGQLVAALRHMLGQMQAMSQDLSRTAGELEQGGARLTLESQQTLAQLRTLAQAVQTLSDATAQIAADAGMADDAVAQALDEEQQARQAVQRNSEANGELASRLSEAGQTLDTLNQACNDIDRVVNVITEVAEQTNLLALNAAIEAARAGEQGRGFAVVADEVRALAARTRSSTGEITGLIRTLQQDALSTVGMMRACETSSQQSLAAGQEVAHSLGALQHALQQLARLNRSIAQATGEQERLAEEMNQDAGQILHTNQSMADFFTSLNRLAAELNRDQQGLSQQLASFRLEDRRP</sequence>
<evidence type="ECO:0000256" key="5">
    <source>
        <dbReference type="ARBA" id="ARBA00023224"/>
    </source>
</evidence>
<dbReference type="SMART" id="SM00283">
    <property type="entry name" value="MA"/>
    <property type="match status" value="1"/>
</dbReference>
<feature type="transmembrane region" description="Helical" evidence="8">
    <location>
        <begin position="148"/>
        <end position="170"/>
    </location>
</feature>
<evidence type="ECO:0000256" key="1">
    <source>
        <dbReference type="ARBA" id="ARBA00004141"/>
    </source>
</evidence>
<gene>
    <name evidence="10" type="ORF">GCM10023095_22600</name>
</gene>
<dbReference type="EMBL" id="BAABFC010000014">
    <property type="protein sequence ID" value="GAA4500589.1"/>
    <property type="molecule type" value="Genomic_DNA"/>
</dbReference>
<keyword evidence="11" id="KW-1185">Reference proteome</keyword>
<dbReference type="RefSeq" id="WP_345013126.1">
    <property type="nucleotide sequence ID" value="NZ_BAABFC010000014.1"/>
</dbReference>
<reference evidence="11" key="1">
    <citation type="journal article" date="2019" name="Int. J. Syst. Evol. Microbiol.">
        <title>The Global Catalogue of Microorganisms (GCM) 10K type strain sequencing project: providing services to taxonomists for standard genome sequencing and annotation.</title>
        <authorList>
            <consortium name="The Broad Institute Genomics Platform"/>
            <consortium name="The Broad Institute Genome Sequencing Center for Infectious Disease"/>
            <person name="Wu L."/>
            <person name="Ma J."/>
        </authorList>
    </citation>
    <scope>NUCLEOTIDE SEQUENCE [LARGE SCALE GENOMIC DNA]</scope>
    <source>
        <strain evidence="11">JCM 32226</strain>
    </source>
</reference>
<evidence type="ECO:0000313" key="11">
    <source>
        <dbReference type="Proteomes" id="UP001501321"/>
    </source>
</evidence>
<comment type="subcellular location">
    <subcellularLocation>
        <location evidence="1">Membrane</location>
        <topology evidence="1">Multi-pass membrane protein</topology>
    </subcellularLocation>
</comment>
<keyword evidence="2 8" id="KW-0812">Transmembrane</keyword>
<keyword evidence="3 8" id="KW-1133">Transmembrane helix</keyword>
<dbReference type="PROSITE" id="PS50111">
    <property type="entry name" value="CHEMOTAXIS_TRANSDUC_2"/>
    <property type="match status" value="1"/>
</dbReference>
<feature type="transmembrane region" description="Helical" evidence="8">
    <location>
        <begin position="72"/>
        <end position="89"/>
    </location>
</feature>
<proteinExistence type="predicted"/>